<keyword evidence="1" id="KW-0732">Signal</keyword>
<accession>A0A653AFN4</accession>
<proteinExistence type="predicted"/>
<evidence type="ECO:0000256" key="1">
    <source>
        <dbReference type="SAM" id="SignalP"/>
    </source>
</evidence>
<evidence type="ECO:0000313" key="2">
    <source>
        <dbReference type="EMBL" id="VBB46818.1"/>
    </source>
</evidence>
<dbReference type="Pfam" id="PF19841">
    <property type="entry name" value="GldN"/>
    <property type="match status" value="1"/>
</dbReference>
<dbReference type="EMBL" id="UPXZ01000036">
    <property type="protein sequence ID" value="VBB46818.1"/>
    <property type="molecule type" value="Genomic_DNA"/>
</dbReference>
<feature type="chain" id="PRO_5024932377" evidence="1">
    <location>
        <begin position="23"/>
        <end position="309"/>
    </location>
</feature>
<dbReference type="InterPro" id="IPR019847">
    <property type="entry name" value="Gliding_motility_assoc_GldN"/>
</dbReference>
<gene>
    <name evidence="2" type="ORF">TRIP_D410081</name>
</gene>
<organism evidence="2">
    <name type="scientific">uncultured Paludibacter sp</name>
    <dbReference type="NCBI Taxonomy" id="497635"/>
    <lineage>
        <taxon>Bacteria</taxon>
        <taxon>Pseudomonadati</taxon>
        <taxon>Bacteroidota</taxon>
        <taxon>Bacteroidia</taxon>
        <taxon>Bacteroidales</taxon>
        <taxon>Paludibacteraceae</taxon>
        <taxon>Paludibacter</taxon>
        <taxon>environmental samples</taxon>
    </lineage>
</organism>
<feature type="signal peptide" evidence="1">
    <location>
        <begin position="1"/>
        <end position="22"/>
    </location>
</feature>
<sequence>MKKYSFITVIIALFLSVSYVKAQDNGNNTNNSQQPLPFFNEIGAVRLQTTEMDALADTIAVVNHRADDIVWSRVVYRVIDMRFKQNFQLYFPSRPTDEYRSLFRVILDAIADGMNVYRRNPRDIKPMWDEKLSGAELSRRFAYDEDTYNNILQVDTITDQRSVNMEQYMQYVKNQLKFLIQEVVFFDKHTSRLYSKIIAIAPMYALHPDNMENKETMAYFRNSVLCWVAFDELRPYLVKQNVIPNGNDTERLTYDDYFTQKLYDSYLLGDSNMYSRMLLEYVVDEPKLKAEQNRIETELMNFEQDLWEY</sequence>
<name>A0A653AFN4_9BACT</name>
<dbReference type="NCBIfam" id="TIGR03523">
    <property type="entry name" value="GldN"/>
    <property type="match status" value="1"/>
</dbReference>
<reference evidence="2" key="1">
    <citation type="submission" date="2018-07" db="EMBL/GenBank/DDBJ databases">
        <authorList>
            <consortium name="Genoscope - CEA"/>
            <person name="William W."/>
        </authorList>
    </citation>
    <scope>NUCLEOTIDE SEQUENCE</scope>
    <source>
        <strain evidence="2">IK1</strain>
    </source>
</reference>
<protein>
    <submittedName>
        <fullName evidence="2">Gliding motility associated protein GldN</fullName>
    </submittedName>
</protein>
<dbReference type="AlphaFoldDB" id="A0A653AFN4"/>